<gene>
    <name evidence="1" type="ordered locus">Daro_2545</name>
</gene>
<sequence>MAIVREHNFTLATARHVFLHPSRGVIFTADGLPLAEAEKVGFSPLIMYGVSLPGLPDIAVRFVRLDAPRPIIDVLTEFWDCLPELRGKPERLRISRNCAAADQGFIEVLQGAGIAIDVAASNDKSHAAVLRNAQKDARQLQFYLPKSLDELHQTADKAFRFRCQHFSKVAQRELANQWKVLPFVEPKVDVPDNMDWIPGDWLSAWQMNVPANLPRYRDASNDPKLRNWLFSGDADDAMADPISGDIPAKEPTEYFDSTASKEVSSMIQCWPGGKKAIADSIEVTVKEISWMIAGQQALPPEKFDRLLDILGFQAKHEYYEPSKPCILIAEMGKHAREAYLALTHGGDLALSIDAVPDRGVPDPSWQYLTFAAHGSQPSVIMVPRGSRVSTQMPDYFMNYTGTQTIPENVYRDIVATCAAIGRKPAQNVALTKGLYQRHSETFDGLMRSSRYY</sequence>
<organism evidence="1">
    <name type="scientific">Dechloromonas aromatica (strain RCB)</name>
    <dbReference type="NCBI Taxonomy" id="159087"/>
    <lineage>
        <taxon>Bacteria</taxon>
        <taxon>Pseudomonadati</taxon>
        <taxon>Pseudomonadota</taxon>
        <taxon>Betaproteobacteria</taxon>
        <taxon>Rhodocyclales</taxon>
        <taxon>Azonexaceae</taxon>
        <taxon>Dechloromonas</taxon>
    </lineage>
</organism>
<proteinExistence type="predicted"/>
<dbReference type="AlphaFoldDB" id="Q47D03"/>
<dbReference type="OrthoDB" id="9177310at2"/>
<protein>
    <submittedName>
        <fullName evidence="1">Uncharacterized protein</fullName>
    </submittedName>
</protein>
<reference evidence="1" key="1">
    <citation type="submission" date="2005-08" db="EMBL/GenBank/DDBJ databases">
        <title>Complete sequence of Dechloromonas aromatica RCB.</title>
        <authorList>
            <person name="Salinero K.K."/>
            <person name="Copeland A."/>
            <person name="Lucas S."/>
            <person name="Lapidus A."/>
            <person name="Barry K."/>
            <person name="Detter J.C."/>
            <person name="Glavina T."/>
            <person name="Hammon N."/>
            <person name="Israni S."/>
            <person name="Pitluck S."/>
            <person name="Di Bartolo G."/>
            <person name="Trong S."/>
            <person name="Schmutz J."/>
            <person name="Larimer F."/>
            <person name="Land M."/>
            <person name="Ivanova N."/>
            <person name="Richardson P."/>
        </authorList>
    </citation>
    <scope>NUCLEOTIDE SEQUENCE</scope>
    <source>
        <strain evidence="1">RCB</strain>
    </source>
</reference>
<accession>Q47D03</accession>
<dbReference type="STRING" id="159087.Daro_2545"/>
<dbReference type="KEGG" id="dar:Daro_2545"/>
<dbReference type="EMBL" id="CP000089">
    <property type="protein sequence ID" value="AAZ47278.1"/>
    <property type="molecule type" value="Genomic_DNA"/>
</dbReference>
<evidence type="ECO:0000313" key="1">
    <source>
        <dbReference type="EMBL" id="AAZ47278.1"/>
    </source>
</evidence>
<dbReference type="HOGENOM" id="CLU_048270_0_0_4"/>
<name>Q47D03_DECAR</name>
<dbReference type="eggNOG" id="ENOG502Z7YQ">
    <property type="taxonomic scope" value="Bacteria"/>
</dbReference>